<evidence type="ECO:0000256" key="13">
    <source>
        <dbReference type="ARBA" id="ARBA00023136"/>
    </source>
</evidence>
<evidence type="ECO:0000256" key="15">
    <source>
        <dbReference type="SAM" id="Coils"/>
    </source>
</evidence>
<dbReference type="GO" id="GO:0000139">
    <property type="term" value="C:Golgi membrane"/>
    <property type="evidence" value="ECO:0007669"/>
    <property type="project" value="UniProtKB-SubCell"/>
</dbReference>
<evidence type="ECO:0008006" key="21">
    <source>
        <dbReference type="Google" id="ProtNLM"/>
    </source>
</evidence>
<dbReference type="Proteomes" id="UP001292094">
    <property type="component" value="Unassembled WGS sequence"/>
</dbReference>
<evidence type="ECO:0000256" key="14">
    <source>
        <dbReference type="ARBA" id="ARBA00023211"/>
    </source>
</evidence>
<evidence type="ECO:0000256" key="3">
    <source>
        <dbReference type="ARBA" id="ARBA00004922"/>
    </source>
</evidence>
<proteinExistence type="inferred from homology"/>
<dbReference type="Pfam" id="PF03071">
    <property type="entry name" value="GNT-I"/>
    <property type="match status" value="1"/>
</dbReference>
<evidence type="ECO:0000256" key="16">
    <source>
        <dbReference type="SAM" id="SignalP"/>
    </source>
</evidence>
<dbReference type="PANTHER" id="PTHR11783">
    <property type="entry name" value="SULFOTRANSFERASE SULT"/>
    <property type="match status" value="1"/>
</dbReference>
<evidence type="ECO:0000256" key="8">
    <source>
        <dbReference type="ARBA" id="ARBA00022692"/>
    </source>
</evidence>
<comment type="pathway">
    <text evidence="3">Protein modification; protein glycosylation.</text>
</comment>
<keyword evidence="15" id="KW-0175">Coiled coil</keyword>
<comment type="similarity">
    <text evidence="5">Belongs to the glycosyltransferase 13 family.</text>
</comment>
<feature type="coiled-coil region" evidence="15">
    <location>
        <begin position="856"/>
        <end position="884"/>
    </location>
</feature>
<evidence type="ECO:0000256" key="4">
    <source>
        <dbReference type="ARBA" id="ARBA00005771"/>
    </source>
</evidence>
<evidence type="ECO:0000256" key="1">
    <source>
        <dbReference type="ARBA" id="ARBA00001936"/>
    </source>
</evidence>
<evidence type="ECO:0000259" key="17">
    <source>
        <dbReference type="Pfam" id="PF00685"/>
    </source>
</evidence>
<dbReference type="InterPro" id="IPR000863">
    <property type="entry name" value="Sulfotransferase_dom"/>
</dbReference>
<dbReference type="Gene3D" id="3.40.50.300">
    <property type="entry name" value="P-loop containing nucleotide triphosphate hydrolases"/>
    <property type="match status" value="1"/>
</dbReference>
<keyword evidence="9" id="KW-0479">Metal-binding</keyword>
<evidence type="ECO:0000256" key="2">
    <source>
        <dbReference type="ARBA" id="ARBA00004323"/>
    </source>
</evidence>
<keyword evidence="10" id="KW-0735">Signal-anchor</keyword>
<keyword evidence="6" id="KW-0328">Glycosyltransferase</keyword>
<name>A0AAE1UCQ1_9EUCA</name>
<reference evidence="19" key="1">
    <citation type="submission" date="2023-11" db="EMBL/GenBank/DDBJ databases">
        <title>Genome assemblies of two species of porcelain crab, Petrolisthes cinctipes and Petrolisthes manimaculis (Anomura: Porcellanidae).</title>
        <authorList>
            <person name="Angst P."/>
        </authorList>
    </citation>
    <scope>NUCLEOTIDE SEQUENCE</scope>
    <source>
        <strain evidence="19">PB745_02</strain>
        <tissue evidence="19">Gill</tissue>
    </source>
</reference>
<comment type="caution">
    <text evidence="19">The sequence shown here is derived from an EMBL/GenBank/DDBJ whole genome shotgun (WGS) entry which is preliminary data.</text>
</comment>
<evidence type="ECO:0000256" key="12">
    <source>
        <dbReference type="ARBA" id="ARBA00023034"/>
    </source>
</evidence>
<dbReference type="Gene3D" id="3.90.550.10">
    <property type="entry name" value="Spore Coat Polysaccharide Biosynthesis Protein SpsA, Chain A"/>
    <property type="match status" value="1"/>
</dbReference>
<evidence type="ECO:0000256" key="5">
    <source>
        <dbReference type="ARBA" id="ARBA00006492"/>
    </source>
</evidence>
<dbReference type="GO" id="GO:0008375">
    <property type="term" value="F:acetylglucosaminyltransferase activity"/>
    <property type="evidence" value="ECO:0007669"/>
    <property type="project" value="InterPro"/>
</dbReference>
<evidence type="ECO:0000256" key="10">
    <source>
        <dbReference type="ARBA" id="ARBA00022968"/>
    </source>
</evidence>
<evidence type="ECO:0000313" key="19">
    <source>
        <dbReference type="EMBL" id="KAK4315861.1"/>
    </source>
</evidence>
<evidence type="ECO:0000313" key="20">
    <source>
        <dbReference type="Proteomes" id="UP001292094"/>
    </source>
</evidence>
<dbReference type="InterPro" id="IPR004139">
    <property type="entry name" value="Glyco_trans_13"/>
</dbReference>
<dbReference type="EMBL" id="JAWZYT010001073">
    <property type="protein sequence ID" value="KAK4315861.1"/>
    <property type="molecule type" value="Genomic_DNA"/>
</dbReference>
<evidence type="ECO:0000256" key="11">
    <source>
        <dbReference type="ARBA" id="ARBA00022989"/>
    </source>
</evidence>
<feature type="chain" id="PRO_5042173710" description="Sulfotransferase" evidence="16">
    <location>
        <begin position="25"/>
        <end position="961"/>
    </location>
</feature>
<protein>
    <recommendedName>
        <fullName evidence="21">Sulfotransferase</fullName>
    </recommendedName>
</protein>
<evidence type="ECO:0000256" key="6">
    <source>
        <dbReference type="ARBA" id="ARBA00022676"/>
    </source>
</evidence>
<dbReference type="InterPro" id="IPR029044">
    <property type="entry name" value="Nucleotide-diphossugar_trans"/>
</dbReference>
<keyword evidence="13" id="KW-0472">Membrane</keyword>
<feature type="domain" description="ILEI/PANDER" evidence="18">
    <location>
        <begin position="201"/>
        <end position="288"/>
    </location>
</feature>
<keyword evidence="16" id="KW-0732">Signal</keyword>
<keyword evidence="11" id="KW-1133">Transmembrane helix</keyword>
<evidence type="ECO:0000256" key="9">
    <source>
        <dbReference type="ARBA" id="ARBA00022723"/>
    </source>
</evidence>
<dbReference type="GO" id="GO:0008146">
    <property type="term" value="F:sulfotransferase activity"/>
    <property type="evidence" value="ECO:0007669"/>
    <property type="project" value="InterPro"/>
</dbReference>
<dbReference type="Pfam" id="PF15711">
    <property type="entry name" value="ILEI"/>
    <property type="match status" value="1"/>
</dbReference>
<keyword evidence="12" id="KW-0333">Golgi apparatus</keyword>
<dbReference type="GO" id="GO:0046872">
    <property type="term" value="F:metal ion binding"/>
    <property type="evidence" value="ECO:0007669"/>
    <property type="project" value="UniProtKB-KW"/>
</dbReference>
<evidence type="ECO:0000256" key="7">
    <source>
        <dbReference type="ARBA" id="ARBA00022679"/>
    </source>
</evidence>
<organism evidence="19 20">
    <name type="scientific">Petrolisthes manimaculis</name>
    <dbReference type="NCBI Taxonomy" id="1843537"/>
    <lineage>
        <taxon>Eukaryota</taxon>
        <taxon>Metazoa</taxon>
        <taxon>Ecdysozoa</taxon>
        <taxon>Arthropoda</taxon>
        <taxon>Crustacea</taxon>
        <taxon>Multicrustacea</taxon>
        <taxon>Malacostraca</taxon>
        <taxon>Eumalacostraca</taxon>
        <taxon>Eucarida</taxon>
        <taxon>Decapoda</taxon>
        <taxon>Pleocyemata</taxon>
        <taxon>Anomura</taxon>
        <taxon>Galatheoidea</taxon>
        <taxon>Porcellanidae</taxon>
        <taxon>Petrolisthes</taxon>
    </lineage>
</organism>
<keyword evidence="14" id="KW-0464">Manganese</keyword>
<dbReference type="Pfam" id="PF00685">
    <property type="entry name" value="Sulfotransfer_1"/>
    <property type="match status" value="1"/>
</dbReference>
<dbReference type="SUPFAM" id="SSF52540">
    <property type="entry name" value="P-loop containing nucleoside triphosphate hydrolases"/>
    <property type="match status" value="1"/>
</dbReference>
<sequence>MCSLLMGCRLAVVVVVVVVTLCGGGDRGRGWGAYGRFIELNVTVAVAEDVNVTEIFRAKEEDMARRGITHDAQLFGRADADGKVQELVWGSRVFPVYMETKMDWYNMTYSYINLDHTFWTVNRADFTNITINSFTNDTTLESVDVEVDWSPPPVPPHSDLSPATATLTSALHHAAINIDNTTVSIYPVDEGWMEIEEVTTGVFLQVVHPHSHRVTQTVTFPIDRPLVAEELVRTLRSLSNGSVALLASYHNTWKGLDASSRTALTSLGSHAAKYLTAHDSWVWAWQEGDLRDLGVVVLASARPQLLYRLVLAVVEQGGAGVVDRMVVSVDGPQQHETIKLLQLLGVPYRVHMPEGQGSPRISRHLRFALFTALKLLTVDKIIVLEEDLILAPDFMEYMRQTSVLLDRDPSLYAVSAYCHFAYVHSARDTTRLNRVHSFPSYGWMVKRNFLEETLPMWPPVFVAVDWDYWMDSELVRLEREVVIPEMPRTDHHGTTGVHTVDPKNTAGFSNKALSNGTHTRLDLAIVMKESYEEAMKEELKRAVPLHVKDPNNFTFPTQQGVVSAVCVKMSHSTDNAAFKHLTRCHRGGRTSFPTYVPTILILLAVTIMCSDRTTTSLASGHEVTHLEGEELARQEKEWEGYTEGLVRLTPGRWLFPSTFIQYADKYYHFKFQEKDVLLMTYPKCGTTWLQEIVWTMRNNPNLDNPMAKAPVNARVSFIEMDTLLKSKKMPDITPDHPLMKGFQMMCPGRDPADGVFLQMTECAPDPRTIKTHLSLSLLPQNLLDTSKVVYLARNPKDAIVSFYHHSRIFKNHNYTGTFDEFVQFFLDDDLIYGPYWLHLKTAWKQRNHPNLHFMFFEDLKNNNMEELNKLNNFLNTKLTEEQLKNISHYTSFSEMKARANLLGDGADMFFNLDIVNKDGGFFRKGEVGSWKGKYTTEQEHKIDQWIKKNLGDLDINFKYSN</sequence>
<dbReference type="InterPro" id="IPR027417">
    <property type="entry name" value="P-loop_NTPase"/>
</dbReference>
<keyword evidence="20" id="KW-1185">Reference proteome</keyword>
<comment type="cofactor">
    <cofactor evidence="1">
        <name>Mn(2+)</name>
        <dbReference type="ChEBI" id="CHEBI:29035"/>
    </cofactor>
</comment>
<comment type="subcellular location">
    <subcellularLocation>
        <location evidence="2">Golgi apparatus membrane</location>
        <topology evidence="2">Single-pass type II membrane protein</topology>
    </subcellularLocation>
</comment>
<comment type="similarity">
    <text evidence="4">Belongs to the sulfotransferase 1 family.</text>
</comment>
<feature type="signal peptide" evidence="16">
    <location>
        <begin position="1"/>
        <end position="24"/>
    </location>
</feature>
<dbReference type="InterPro" id="IPR039477">
    <property type="entry name" value="ILEI/PANDER_dom"/>
</dbReference>
<accession>A0AAE1UCQ1</accession>
<keyword evidence="8" id="KW-0812">Transmembrane</keyword>
<dbReference type="SUPFAM" id="SSF53448">
    <property type="entry name" value="Nucleotide-diphospho-sugar transferases"/>
    <property type="match status" value="1"/>
</dbReference>
<evidence type="ECO:0000259" key="18">
    <source>
        <dbReference type="Pfam" id="PF15711"/>
    </source>
</evidence>
<keyword evidence="7" id="KW-0808">Transferase</keyword>
<feature type="domain" description="Sulfotransferase" evidence="17">
    <location>
        <begin position="674"/>
        <end position="953"/>
    </location>
</feature>
<gene>
    <name evidence="19" type="ORF">Pmani_012943</name>
</gene>
<dbReference type="AlphaFoldDB" id="A0AAE1UCQ1"/>